<name>A0A5B7K641_PORTR</name>
<evidence type="ECO:0000313" key="1">
    <source>
        <dbReference type="EMBL" id="MPD00125.1"/>
    </source>
</evidence>
<comment type="caution">
    <text evidence="1">The sequence shown here is derived from an EMBL/GenBank/DDBJ whole genome shotgun (WGS) entry which is preliminary data.</text>
</comment>
<accession>A0A5B7K641</accession>
<dbReference type="EMBL" id="VSRR010121470">
    <property type="protein sequence ID" value="MPD00125.1"/>
    <property type="molecule type" value="Genomic_DNA"/>
</dbReference>
<dbReference type="AlphaFoldDB" id="A0A5B7K641"/>
<keyword evidence="2" id="KW-1185">Reference proteome</keyword>
<protein>
    <submittedName>
        <fullName evidence="1">Uncharacterized protein</fullName>
    </submittedName>
</protein>
<organism evidence="1 2">
    <name type="scientific">Portunus trituberculatus</name>
    <name type="common">Swimming crab</name>
    <name type="synonym">Neptunus trituberculatus</name>
    <dbReference type="NCBI Taxonomy" id="210409"/>
    <lineage>
        <taxon>Eukaryota</taxon>
        <taxon>Metazoa</taxon>
        <taxon>Ecdysozoa</taxon>
        <taxon>Arthropoda</taxon>
        <taxon>Crustacea</taxon>
        <taxon>Multicrustacea</taxon>
        <taxon>Malacostraca</taxon>
        <taxon>Eumalacostraca</taxon>
        <taxon>Eucarida</taxon>
        <taxon>Decapoda</taxon>
        <taxon>Pleocyemata</taxon>
        <taxon>Brachyura</taxon>
        <taxon>Eubrachyura</taxon>
        <taxon>Portunoidea</taxon>
        <taxon>Portunidae</taxon>
        <taxon>Portuninae</taxon>
        <taxon>Portunus</taxon>
    </lineage>
</organism>
<gene>
    <name evidence="1" type="ORF">E2C01_095577</name>
</gene>
<dbReference type="Proteomes" id="UP000324222">
    <property type="component" value="Unassembled WGS sequence"/>
</dbReference>
<sequence>MSVSCSLAARNTHTLAGTVSAPLRRTNIGIGEIPHRSPCCLHRQVSTSPPLGFPRRVIKIGLAFSRRLRDVRLLVLLVASYSF</sequence>
<evidence type="ECO:0000313" key="2">
    <source>
        <dbReference type="Proteomes" id="UP000324222"/>
    </source>
</evidence>
<reference evidence="1 2" key="1">
    <citation type="submission" date="2019-05" db="EMBL/GenBank/DDBJ databases">
        <title>Another draft genome of Portunus trituberculatus and its Hox gene families provides insights of decapod evolution.</title>
        <authorList>
            <person name="Jeong J.-H."/>
            <person name="Song I."/>
            <person name="Kim S."/>
            <person name="Choi T."/>
            <person name="Kim D."/>
            <person name="Ryu S."/>
            <person name="Kim W."/>
        </authorList>
    </citation>
    <scope>NUCLEOTIDE SEQUENCE [LARGE SCALE GENOMIC DNA]</scope>
    <source>
        <tissue evidence="1">Muscle</tissue>
    </source>
</reference>
<proteinExistence type="predicted"/>